<keyword evidence="2" id="KW-0677">Repeat</keyword>
<feature type="domain" description="C2H2-type" evidence="6">
    <location>
        <begin position="213"/>
        <end position="237"/>
    </location>
</feature>
<reference evidence="7 8" key="1">
    <citation type="journal article" date="2014" name="PLoS Genet.">
        <title>Analysis of the Phlebiopsis gigantea genome, transcriptome and secretome provides insight into its pioneer colonization strategies of wood.</title>
        <authorList>
            <person name="Hori C."/>
            <person name="Ishida T."/>
            <person name="Igarashi K."/>
            <person name="Samejima M."/>
            <person name="Suzuki H."/>
            <person name="Master E."/>
            <person name="Ferreira P."/>
            <person name="Ruiz-Duenas F.J."/>
            <person name="Held B."/>
            <person name="Canessa P."/>
            <person name="Larrondo L.F."/>
            <person name="Schmoll M."/>
            <person name="Druzhinina I.S."/>
            <person name="Kubicek C.P."/>
            <person name="Gaskell J.A."/>
            <person name="Kersten P."/>
            <person name="St John F."/>
            <person name="Glasner J."/>
            <person name="Sabat G."/>
            <person name="Splinter BonDurant S."/>
            <person name="Syed K."/>
            <person name="Yadav J."/>
            <person name="Mgbeahuruike A.C."/>
            <person name="Kovalchuk A."/>
            <person name="Asiegbu F.O."/>
            <person name="Lackner G."/>
            <person name="Hoffmeister D."/>
            <person name="Rencoret J."/>
            <person name="Gutierrez A."/>
            <person name="Sun H."/>
            <person name="Lindquist E."/>
            <person name="Barry K."/>
            <person name="Riley R."/>
            <person name="Grigoriev I.V."/>
            <person name="Henrissat B."/>
            <person name="Kues U."/>
            <person name="Berka R.M."/>
            <person name="Martinez A.T."/>
            <person name="Covert S.F."/>
            <person name="Blanchette R.A."/>
            <person name="Cullen D."/>
        </authorList>
    </citation>
    <scope>NUCLEOTIDE SEQUENCE [LARGE SCALE GENOMIC DNA]</scope>
    <source>
        <strain evidence="7 8">11061_1 CR5-6</strain>
    </source>
</reference>
<dbReference type="PROSITE" id="PS00028">
    <property type="entry name" value="ZINC_FINGER_C2H2_1"/>
    <property type="match status" value="4"/>
</dbReference>
<evidence type="ECO:0000259" key="6">
    <source>
        <dbReference type="PROSITE" id="PS50157"/>
    </source>
</evidence>
<organism evidence="7 8">
    <name type="scientific">Phlebiopsis gigantea (strain 11061_1 CR5-6)</name>
    <name type="common">White-rot fungus</name>
    <name type="synonym">Peniophora gigantea</name>
    <dbReference type="NCBI Taxonomy" id="745531"/>
    <lineage>
        <taxon>Eukaryota</taxon>
        <taxon>Fungi</taxon>
        <taxon>Dikarya</taxon>
        <taxon>Basidiomycota</taxon>
        <taxon>Agaricomycotina</taxon>
        <taxon>Agaricomycetes</taxon>
        <taxon>Polyporales</taxon>
        <taxon>Phanerochaetaceae</taxon>
        <taxon>Phlebiopsis</taxon>
    </lineage>
</organism>
<dbReference type="SUPFAM" id="SSF57667">
    <property type="entry name" value="beta-beta-alpha zinc fingers"/>
    <property type="match status" value="2"/>
</dbReference>
<dbReference type="STRING" id="745531.A0A0C3RPJ1"/>
<keyword evidence="3 5" id="KW-0863">Zinc-finger</keyword>
<dbReference type="HOGENOM" id="CLU_075838_1_1_1"/>
<evidence type="ECO:0000256" key="3">
    <source>
        <dbReference type="ARBA" id="ARBA00022771"/>
    </source>
</evidence>
<dbReference type="PROSITE" id="PS50157">
    <property type="entry name" value="ZINC_FINGER_C2H2_2"/>
    <property type="match status" value="3"/>
</dbReference>
<name>A0A0C3RPJ1_PHLG1</name>
<dbReference type="GO" id="GO:0008270">
    <property type="term" value="F:zinc ion binding"/>
    <property type="evidence" value="ECO:0007669"/>
    <property type="project" value="UniProtKB-KW"/>
</dbReference>
<dbReference type="Proteomes" id="UP000053257">
    <property type="component" value="Unassembled WGS sequence"/>
</dbReference>
<dbReference type="GO" id="GO:0000981">
    <property type="term" value="F:DNA-binding transcription factor activity, RNA polymerase II-specific"/>
    <property type="evidence" value="ECO:0007669"/>
    <property type="project" value="TreeGrafter"/>
</dbReference>
<dbReference type="PANTHER" id="PTHR24409:SF295">
    <property type="entry name" value="AZ2-RELATED"/>
    <property type="match status" value="1"/>
</dbReference>
<evidence type="ECO:0000256" key="5">
    <source>
        <dbReference type="PROSITE-ProRule" id="PRU00042"/>
    </source>
</evidence>
<sequence length="304" mass="35177">MAYCSRCDRTVSDAPGALAQHKRYSPRHHICFKCGFDFTDEKSLTRHYISMHGYCPLCEEDFGRGSRINDHVQDDHPWCPSCSLPFRTTGELHEHNLEERHFTCGECGDWFKNQHNLDQHKRTHLPRIYACPVPGCAVRRATYTDVVLHIVAKPHESMTRIEFDEYIINSALRPLVVAGGRIVRRKRGLYQRKDPIDTVEDWEADNHWNGGCYECPHCDLTFPARQSILAHLRSPAHDDRIYKCKDSGEWDGCGDVYPTLGALLQHVRSGCRSTEDRKAIHERLISVLDESKIERFLERSRISF</sequence>
<dbReference type="InterPro" id="IPR036236">
    <property type="entry name" value="Znf_C2H2_sf"/>
</dbReference>
<keyword evidence="4" id="KW-0862">Zinc</keyword>
<feature type="domain" description="C2H2-type" evidence="6">
    <location>
        <begin position="102"/>
        <end position="124"/>
    </location>
</feature>
<keyword evidence="1" id="KW-0479">Metal-binding</keyword>
<dbReference type="PANTHER" id="PTHR24409">
    <property type="entry name" value="ZINC FINGER PROTEIN 142"/>
    <property type="match status" value="1"/>
</dbReference>
<evidence type="ECO:0000256" key="4">
    <source>
        <dbReference type="ARBA" id="ARBA00022833"/>
    </source>
</evidence>
<protein>
    <recommendedName>
        <fullName evidence="6">C2H2-type domain-containing protein</fullName>
    </recommendedName>
</protein>
<feature type="domain" description="C2H2-type" evidence="6">
    <location>
        <begin position="29"/>
        <end position="52"/>
    </location>
</feature>
<dbReference type="GO" id="GO:0005634">
    <property type="term" value="C:nucleus"/>
    <property type="evidence" value="ECO:0007669"/>
    <property type="project" value="TreeGrafter"/>
</dbReference>
<evidence type="ECO:0000313" key="8">
    <source>
        <dbReference type="Proteomes" id="UP000053257"/>
    </source>
</evidence>
<accession>A0A0C3RPJ1</accession>
<proteinExistence type="predicted"/>
<dbReference type="EMBL" id="KN840792">
    <property type="protein sequence ID" value="KIP01431.1"/>
    <property type="molecule type" value="Genomic_DNA"/>
</dbReference>
<dbReference type="GO" id="GO:0000977">
    <property type="term" value="F:RNA polymerase II transcription regulatory region sequence-specific DNA binding"/>
    <property type="evidence" value="ECO:0007669"/>
    <property type="project" value="TreeGrafter"/>
</dbReference>
<gene>
    <name evidence="7" type="ORF">PHLGIDRAFT_96992</name>
</gene>
<dbReference type="OrthoDB" id="6077919at2759"/>
<keyword evidence="8" id="KW-1185">Reference proteome</keyword>
<evidence type="ECO:0000313" key="7">
    <source>
        <dbReference type="EMBL" id="KIP01431.1"/>
    </source>
</evidence>
<dbReference type="SMART" id="SM00355">
    <property type="entry name" value="ZnF_C2H2"/>
    <property type="match status" value="7"/>
</dbReference>
<evidence type="ECO:0000256" key="1">
    <source>
        <dbReference type="ARBA" id="ARBA00022723"/>
    </source>
</evidence>
<evidence type="ECO:0000256" key="2">
    <source>
        <dbReference type="ARBA" id="ARBA00022737"/>
    </source>
</evidence>
<dbReference type="AlphaFoldDB" id="A0A0C3RPJ1"/>
<dbReference type="InterPro" id="IPR013087">
    <property type="entry name" value="Znf_C2H2_type"/>
</dbReference>
<dbReference type="Gene3D" id="3.30.160.60">
    <property type="entry name" value="Classic Zinc Finger"/>
    <property type="match status" value="3"/>
</dbReference>